<keyword evidence="7" id="KW-0479">Metal-binding</keyword>
<keyword evidence="13" id="KW-0131">Cell cycle</keyword>
<dbReference type="GO" id="GO:0033260">
    <property type="term" value="P:nuclear DNA replication"/>
    <property type="evidence" value="ECO:0007669"/>
    <property type="project" value="TreeGrafter"/>
</dbReference>
<dbReference type="AlphaFoldDB" id="A0AAU9LW17"/>
<feature type="compositionally biased region" description="Acidic residues" evidence="16">
    <location>
        <begin position="319"/>
        <end position="329"/>
    </location>
</feature>
<keyword evidence="12" id="KW-0539">Nucleus</keyword>
<feature type="region of interest" description="Disordered" evidence="16">
    <location>
        <begin position="1"/>
        <end position="27"/>
    </location>
</feature>
<feature type="compositionally biased region" description="Basic and acidic residues" evidence="16">
    <location>
        <begin position="149"/>
        <end position="160"/>
    </location>
</feature>
<comment type="subcellular location">
    <subcellularLocation>
        <location evidence="1">Chromosome</location>
    </subcellularLocation>
    <subcellularLocation>
        <location evidence="2">Nucleus speckle</location>
    </subcellularLocation>
</comment>
<dbReference type="InterPro" id="IPR059039">
    <property type="entry name" value="ZNF380_CC"/>
</dbReference>
<evidence type="ECO:0000256" key="7">
    <source>
        <dbReference type="ARBA" id="ARBA00022723"/>
    </source>
</evidence>
<keyword evidence="11 15" id="KW-0175">Coiled coil</keyword>
<proteinExistence type="predicted"/>
<evidence type="ECO:0000256" key="14">
    <source>
        <dbReference type="ARBA" id="ARBA00030672"/>
    </source>
</evidence>
<dbReference type="SUPFAM" id="SSF57667">
    <property type="entry name" value="beta-beta-alpha zinc fingers"/>
    <property type="match status" value="1"/>
</dbReference>
<feature type="compositionally biased region" description="Polar residues" evidence="16">
    <location>
        <begin position="130"/>
        <end position="145"/>
    </location>
</feature>
<evidence type="ECO:0000313" key="19">
    <source>
        <dbReference type="Proteomes" id="UP001157418"/>
    </source>
</evidence>
<keyword evidence="6" id="KW-0132">Cell division</keyword>
<evidence type="ECO:0000259" key="17">
    <source>
        <dbReference type="Pfam" id="PF23406"/>
    </source>
</evidence>
<dbReference type="InterPro" id="IPR040050">
    <property type="entry name" value="ZNF830-like"/>
</dbReference>
<keyword evidence="4" id="KW-0158">Chromosome</keyword>
<feature type="coiled-coil region" evidence="15">
    <location>
        <begin position="250"/>
        <end position="277"/>
    </location>
</feature>
<feature type="region of interest" description="Disordered" evidence="16">
    <location>
        <begin position="108"/>
        <end position="163"/>
    </location>
</feature>
<accession>A0AAU9LW17</accession>
<evidence type="ECO:0000256" key="10">
    <source>
        <dbReference type="ARBA" id="ARBA00022833"/>
    </source>
</evidence>
<evidence type="ECO:0000256" key="9">
    <source>
        <dbReference type="ARBA" id="ARBA00022776"/>
    </source>
</evidence>
<dbReference type="GO" id="GO:0005681">
    <property type="term" value="C:spliceosomal complex"/>
    <property type="evidence" value="ECO:0007669"/>
    <property type="project" value="InterPro"/>
</dbReference>
<feature type="domain" description="ZNF380 coiled-coil" evidence="17">
    <location>
        <begin position="211"/>
        <end position="290"/>
    </location>
</feature>
<dbReference type="GO" id="GO:0044773">
    <property type="term" value="P:mitotic DNA damage checkpoint signaling"/>
    <property type="evidence" value="ECO:0007669"/>
    <property type="project" value="TreeGrafter"/>
</dbReference>
<reference evidence="18 19" key="1">
    <citation type="submission" date="2022-01" db="EMBL/GenBank/DDBJ databases">
        <authorList>
            <person name="Xiong W."/>
            <person name="Schranz E."/>
        </authorList>
    </citation>
    <scope>NUCLEOTIDE SEQUENCE [LARGE SCALE GENOMIC DNA]</scope>
</reference>
<keyword evidence="19" id="KW-1185">Reference proteome</keyword>
<evidence type="ECO:0000256" key="11">
    <source>
        <dbReference type="ARBA" id="ARBA00023054"/>
    </source>
</evidence>
<evidence type="ECO:0000256" key="13">
    <source>
        <dbReference type="ARBA" id="ARBA00023306"/>
    </source>
</evidence>
<keyword evidence="5" id="KW-0217">Developmental protein</keyword>
<organism evidence="18 19">
    <name type="scientific">Lactuca virosa</name>
    <dbReference type="NCBI Taxonomy" id="75947"/>
    <lineage>
        <taxon>Eukaryota</taxon>
        <taxon>Viridiplantae</taxon>
        <taxon>Streptophyta</taxon>
        <taxon>Embryophyta</taxon>
        <taxon>Tracheophyta</taxon>
        <taxon>Spermatophyta</taxon>
        <taxon>Magnoliopsida</taxon>
        <taxon>eudicotyledons</taxon>
        <taxon>Gunneridae</taxon>
        <taxon>Pentapetalae</taxon>
        <taxon>asterids</taxon>
        <taxon>campanulids</taxon>
        <taxon>Asterales</taxon>
        <taxon>Asteraceae</taxon>
        <taxon>Cichorioideae</taxon>
        <taxon>Cichorieae</taxon>
        <taxon>Lactucinae</taxon>
        <taxon>Lactuca</taxon>
    </lineage>
</organism>
<dbReference type="Proteomes" id="UP001157418">
    <property type="component" value="Unassembled WGS sequence"/>
</dbReference>
<evidence type="ECO:0000313" key="18">
    <source>
        <dbReference type="EMBL" id="CAH1413850.1"/>
    </source>
</evidence>
<keyword evidence="10" id="KW-0862">Zinc</keyword>
<protein>
    <recommendedName>
        <fullName evidence="3">Zinc finger protein 830</fullName>
    </recommendedName>
    <alternativeName>
        <fullName evidence="14">Coiled-coil domain-containing protein 16</fullName>
    </alternativeName>
</protein>
<evidence type="ECO:0000256" key="4">
    <source>
        <dbReference type="ARBA" id="ARBA00022454"/>
    </source>
</evidence>
<evidence type="ECO:0000256" key="8">
    <source>
        <dbReference type="ARBA" id="ARBA00022771"/>
    </source>
</evidence>
<sequence>MYEYQIEGRGKSSERRRRENNDCDKEDYKSRVMDAQAKKKALYRAKLKAQKQDKRIDSPLVRYNESDQPVCRVCDIVLKSDSAWGAHQISAKHREAIKNVKANAAAASKVNNVKPGGSTESGKVKPVDSVKSQTEPAQPKPQSVLPSDFFDKPDTKRQKNEISNAKIMENDKKKKVVGGVQVQVTNVFNVDNKRASETIDDEIEGSETRTLPEGFFDDKDADLRARGIKPVKLDIKDEYKEFEKLIQEDLKEVDNRLEEEEYDAAEMIEEAETAEQRSCRERVELFKRKKLELKATRSDKQKQSKASQVVEKESSVDESSSDVDSDDDVDWRAKHL</sequence>
<dbReference type="GO" id="GO:0033314">
    <property type="term" value="P:mitotic DNA replication checkpoint signaling"/>
    <property type="evidence" value="ECO:0007669"/>
    <property type="project" value="TreeGrafter"/>
</dbReference>
<comment type="caution">
    <text evidence="18">The sequence shown here is derived from an EMBL/GenBank/DDBJ whole genome shotgun (WGS) entry which is preliminary data.</text>
</comment>
<evidence type="ECO:0000256" key="16">
    <source>
        <dbReference type="SAM" id="MobiDB-lite"/>
    </source>
</evidence>
<dbReference type="GO" id="GO:0008270">
    <property type="term" value="F:zinc ion binding"/>
    <property type="evidence" value="ECO:0007669"/>
    <property type="project" value="UniProtKB-KW"/>
</dbReference>
<evidence type="ECO:0000256" key="3">
    <source>
        <dbReference type="ARBA" id="ARBA00017358"/>
    </source>
</evidence>
<evidence type="ECO:0000256" key="5">
    <source>
        <dbReference type="ARBA" id="ARBA00022473"/>
    </source>
</evidence>
<gene>
    <name evidence="18" type="ORF">LVIROSA_LOCUS1793</name>
</gene>
<evidence type="ECO:0000256" key="1">
    <source>
        <dbReference type="ARBA" id="ARBA00004286"/>
    </source>
</evidence>
<dbReference type="PANTHER" id="PTHR13278">
    <property type="entry name" value="ZINC FINGER PROTEIN 830"/>
    <property type="match status" value="1"/>
</dbReference>
<name>A0AAU9LW17_9ASTR</name>
<evidence type="ECO:0000256" key="15">
    <source>
        <dbReference type="SAM" id="Coils"/>
    </source>
</evidence>
<dbReference type="InterPro" id="IPR036236">
    <property type="entry name" value="Znf_C2H2_sf"/>
</dbReference>
<evidence type="ECO:0000256" key="12">
    <source>
        <dbReference type="ARBA" id="ARBA00023242"/>
    </source>
</evidence>
<dbReference type="EMBL" id="CAKMRJ010000001">
    <property type="protein sequence ID" value="CAH1413850.1"/>
    <property type="molecule type" value="Genomic_DNA"/>
</dbReference>
<keyword evidence="8" id="KW-0863">Zinc-finger</keyword>
<feature type="region of interest" description="Disordered" evidence="16">
    <location>
        <begin position="296"/>
        <end position="336"/>
    </location>
</feature>
<dbReference type="GO" id="GO:0003676">
    <property type="term" value="F:nucleic acid binding"/>
    <property type="evidence" value="ECO:0007669"/>
    <property type="project" value="InterPro"/>
</dbReference>
<dbReference type="Pfam" id="PF23406">
    <property type="entry name" value="ZNF380_CC"/>
    <property type="match status" value="1"/>
</dbReference>
<dbReference type="PANTHER" id="PTHR13278:SF0">
    <property type="entry name" value="ZINC FINGER PROTEIN 830"/>
    <property type="match status" value="1"/>
</dbReference>
<keyword evidence="9" id="KW-0498">Mitosis</keyword>
<evidence type="ECO:0000256" key="6">
    <source>
        <dbReference type="ARBA" id="ARBA00022618"/>
    </source>
</evidence>
<evidence type="ECO:0000256" key="2">
    <source>
        <dbReference type="ARBA" id="ARBA00004324"/>
    </source>
</evidence>